<reference evidence="4 5" key="1">
    <citation type="submission" date="2021-06" db="EMBL/GenBank/DDBJ databases">
        <authorList>
            <person name="Sun Q."/>
            <person name="Li D."/>
        </authorList>
    </citation>
    <scope>NUCLEOTIDE SEQUENCE [LARGE SCALE GENOMIC DNA]</scope>
    <source>
        <strain evidence="4 5">MSJ-40</strain>
    </source>
</reference>
<organism evidence="4 5">
    <name type="scientific">Tissierella simiarum</name>
    <dbReference type="NCBI Taxonomy" id="2841534"/>
    <lineage>
        <taxon>Bacteria</taxon>
        <taxon>Bacillati</taxon>
        <taxon>Bacillota</taxon>
        <taxon>Tissierellia</taxon>
        <taxon>Tissierellales</taxon>
        <taxon>Tissierellaceae</taxon>
        <taxon>Tissierella</taxon>
    </lineage>
</organism>
<proteinExistence type="predicted"/>
<keyword evidence="5" id="KW-1185">Reference proteome</keyword>
<dbReference type="PANTHER" id="PTHR42855">
    <property type="entry name" value="ABC TRANSPORTER ATP-BINDING SUBUNIT"/>
    <property type="match status" value="1"/>
</dbReference>
<gene>
    <name evidence="4" type="ORF">KQI42_08915</name>
</gene>
<comment type="caution">
    <text evidence="4">The sequence shown here is derived from an EMBL/GenBank/DDBJ whole genome shotgun (WGS) entry which is preliminary data.</text>
</comment>
<dbReference type="Pfam" id="PF00005">
    <property type="entry name" value="ABC_tran"/>
    <property type="match status" value="2"/>
</dbReference>
<sequence length="515" mass="58940">MSILNVEKLSFSFGDKVILKDVSFRLLKGEHAGLVGVNGAGKTTFFNLLMGNLIPDEGSIYKASSANIGYLDQHSKLEEGYTIENVLKSAFSDLYLIEKEMLEVGENMANASEDEMEKLLTKFSNLQETLYAKDFYKIDSLVDNVARGLGLQLLGMDTPIGKLSGGQRTKVKLARLLLKNPDLLLLDEPTNHLDKEHIEWLSNYLINYPNCFIVISHDENFLNRITNVIFHINYGSLNRYPGNYEKFLSLKDDEEKRYIEMYNKQQSEIKRMEEFISKNIVRASTTKRAQSRRKQLEKIERLEKPKNLPRPSFSFLSARESGESVFKSLNMDIGYNYPIIKSLSLKLSRGEKIAIVGCNGIGKSTLLKTIMGIIPPLNGKIEMGNYIFPVYFEQEIMGGNNTPMDEVWNDFPQKKREEIRKSLARCGLKEEHILKKMSALSGGEQAKVRLCKLMMKPSNWLLLDEPTNHLDISAKEALKEALIAYNGTILLVCHEKEFYESWVTDIWNMEDYIYR</sequence>
<protein>
    <submittedName>
        <fullName evidence="4">ATP-binding cassette domain-containing protein</fullName>
    </submittedName>
</protein>
<evidence type="ECO:0000256" key="1">
    <source>
        <dbReference type="ARBA" id="ARBA00022741"/>
    </source>
</evidence>
<dbReference type="InterPro" id="IPR051309">
    <property type="entry name" value="ABCF_ATPase"/>
</dbReference>
<name>A0ABS6E5D4_9FIRM</name>
<accession>A0ABS6E5D4</accession>
<feature type="domain" description="ABC transporter" evidence="3">
    <location>
        <begin position="320"/>
        <end position="513"/>
    </location>
</feature>
<dbReference type="InterPro" id="IPR017871">
    <property type="entry name" value="ABC_transporter-like_CS"/>
</dbReference>
<evidence type="ECO:0000313" key="5">
    <source>
        <dbReference type="Proteomes" id="UP000749471"/>
    </source>
</evidence>
<dbReference type="PROSITE" id="PS50893">
    <property type="entry name" value="ABC_TRANSPORTER_2"/>
    <property type="match status" value="2"/>
</dbReference>
<dbReference type="InterPro" id="IPR003593">
    <property type="entry name" value="AAA+_ATPase"/>
</dbReference>
<dbReference type="Pfam" id="PF12848">
    <property type="entry name" value="ABC_tran_Xtn"/>
    <property type="match status" value="1"/>
</dbReference>
<dbReference type="EMBL" id="JAHLPM010000006">
    <property type="protein sequence ID" value="MBU5438127.1"/>
    <property type="molecule type" value="Genomic_DNA"/>
</dbReference>
<dbReference type="GO" id="GO:0005524">
    <property type="term" value="F:ATP binding"/>
    <property type="evidence" value="ECO:0007669"/>
    <property type="project" value="UniProtKB-KW"/>
</dbReference>
<keyword evidence="1" id="KW-0547">Nucleotide-binding</keyword>
<feature type="domain" description="ABC transporter" evidence="3">
    <location>
        <begin position="4"/>
        <end position="259"/>
    </location>
</feature>
<dbReference type="RefSeq" id="WP_216518957.1">
    <property type="nucleotide sequence ID" value="NZ_JAHLPM010000006.1"/>
</dbReference>
<keyword evidence="2 4" id="KW-0067">ATP-binding</keyword>
<dbReference type="InterPro" id="IPR032781">
    <property type="entry name" value="ABC_tran_Xtn"/>
</dbReference>
<dbReference type="InterPro" id="IPR003439">
    <property type="entry name" value="ABC_transporter-like_ATP-bd"/>
</dbReference>
<dbReference type="PANTHER" id="PTHR42855:SF2">
    <property type="entry name" value="DRUG RESISTANCE ABC TRANSPORTER,ATP-BINDING PROTEIN"/>
    <property type="match status" value="1"/>
</dbReference>
<dbReference type="CDD" id="cd03221">
    <property type="entry name" value="ABCF_EF-3"/>
    <property type="match status" value="2"/>
</dbReference>
<evidence type="ECO:0000256" key="2">
    <source>
        <dbReference type="ARBA" id="ARBA00022840"/>
    </source>
</evidence>
<evidence type="ECO:0000313" key="4">
    <source>
        <dbReference type="EMBL" id="MBU5438127.1"/>
    </source>
</evidence>
<dbReference type="Proteomes" id="UP000749471">
    <property type="component" value="Unassembled WGS sequence"/>
</dbReference>
<evidence type="ECO:0000259" key="3">
    <source>
        <dbReference type="PROSITE" id="PS50893"/>
    </source>
</evidence>
<dbReference type="SMART" id="SM00382">
    <property type="entry name" value="AAA"/>
    <property type="match status" value="2"/>
</dbReference>
<dbReference type="PROSITE" id="PS00211">
    <property type="entry name" value="ABC_TRANSPORTER_1"/>
    <property type="match status" value="2"/>
</dbReference>